<evidence type="ECO:0000256" key="1">
    <source>
        <dbReference type="SAM" id="MobiDB-lite"/>
    </source>
</evidence>
<reference evidence="2 3" key="1">
    <citation type="submission" date="2020-08" db="EMBL/GenBank/DDBJ databases">
        <title>Genomic Encyclopedia of Type Strains, Phase IV (KMG-IV): sequencing the most valuable type-strain genomes for metagenomic binning, comparative biology and taxonomic classification.</title>
        <authorList>
            <person name="Goeker M."/>
        </authorList>
    </citation>
    <scope>NUCLEOTIDE SEQUENCE [LARGE SCALE GENOMIC DNA]</scope>
    <source>
        <strain evidence="2 3">DSM 45615</strain>
    </source>
</reference>
<protein>
    <submittedName>
        <fullName evidence="2">Uncharacterized protein</fullName>
    </submittedName>
</protein>
<accession>A0A840PQX7</accession>
<dbReference type="RefSeq" id="WP_185056969.1">
    <property type="nucleotide sequence ID" value="NZ_BAABIX010000054.1"/>
</dbReference>
<organism evidence="2 3">
    <name type="scientific">Thermocatellispora tengchongensis</name>
    <dbReference type="NCBI Taxonomy" id="1073253"/>
    <lineage>
        <taxon>Bacteria</taxon>
        <taxon>Bacillati</taxon>
        <taxon>Actinomycetota</taxon>
        <taxon>Actinomycetes</taxon>
        <taxon>Streptosporangiales</taxon>
        <taxon>Streptosporangiaceae</taxon>
        <taxon>Thermocatellispora</taxon>
    </lineage>
</organism>
<evidence type="ECO:0000313" key="2">
    <source>
        <dbReference type="EMBL" id="MBB5140171.1"/>
    </source>
</evidence>
<keyword evidence="3" id="KW-1185">Reference proteome</keyword>
<dbReference type="Proteomes" id="UP000578449">
    <property type="component" value="Unassembled WGS sequence"/>
</dbReference>
<proteinExistence type="predicted"/>
<dbReference type="EMBL" id="JACHGN010000037">
    <property type="protein sequence ID" value="MBB5140171.1"/>
    <property type="molecule type" value="Genomic_DNA"/>
</dbReference>
<name>A0A840PQX7_9ACTN</name>
<sequence>MTPDHATQRPDEERRDYPEEVRASVLATLREIMGGEPPADALRLAAERDAEFERTRPHAA</sequence>
<gene>
    <name evidence="2" type="ORF">HNP84_009938</name>
</gene>
<evidence type="ECO:0000313" key="3">
    <source>
        <dbReference type="Proteomes" id="UP000578449"/>
    </source>
</evidence>
<dbReference type="AlphaFoldDB" id="A0A840PQX7"/>
<comment type="caution">
    <text evidence="2">The sequence shown here is derived from an EMBL/GenBank/DDBJ whole genome shotgun (WGS) entry which is preliminary data.</text>
</comment>
<feature type="region of interest" description="Disordered" evidence="1">
    <location>
        <begin position="1"/>
        <end position="20"/>
    </location>
</feature>